<dbReference type="EMBL" id="LT546645">
    <property type="protein sequence ID" value="SAI70808.1"/>
    <property type="molecule type" value="Genomic_DNA"/>
</dbReference>
<dbReference type="RefSeq" id="WP_025518046.1">
    <property type="nucleotide sequence ID" value="NZ_CP016340.1"/>
</dbReference>
<dbReference type="Proteomes" id="UP000076825">
    <property type="component" value="Chromosome 1"/>
</dbReference>
<dbReference type="eggNOG" id="COG2084">
    <property type="taxonomic scope" value="Bacteria"/>
</dbReference>
<dbReference type="KEGG" id="btrm:SAMEA390648702483"/>
<dbReference type="SUPFAM" id="SSF51735">
    <property type="entry name" value="NAD(P)-binding Rossmann-fold domains"/>
    <property type="match status" value="1"/>
</dbReference>
<dbReference type="InterPro" id="IPR006115">
    <property type="entry name" value="6PGDH_NADP-bd"/>
</dbReference>
<protein>
    <submittedName>
        <fullName evidence="2">NAD binding domain of 6-phosphogluconate dehydrogenase</fullName>
    </submittedName>
</protein>
<gene>
    <name evidence="2" type="ORF">SAMEA3906487_02483</name>
</gene>
<evidence type="ECO:0000313" key="2">
    <source>
        <dbReference type="EMBL" id="SAI70808.1"/>
    </source>
</evidence>
<dbReference type="InterPro" id="IPR036291">
    <property type="entry name" value="NAD(P)-bd_dom_sf"/>
</dbReference>
<dbReference type="OrthoDB" id="8656576at2"/>
<evidence type="ECO:0000259" key="1">
    <source>
        <dbReference type="Pfam" id="PF03446"/>
    </source>
</evidence>
<reference evidence="2 3" key="1">
    <citation type="submission" date="2016-04" db="EMBL/GenBank/DDBJ databases">
        <authorList>
            <consortium name="Pathogen Informatics"/>
        </authorList>
    </citation>
    <scope>NUCLEOTIDE SEQUENCE [LARGE SCALE GENOMIC DNA]</scope>
    <source>
        <strain evidence="2 3">H044680328</strain>
    </source>
</reference>
<evidence type="ECO:0000313" key="3">
    <source>
        <dbReference type="Proteomes" id="UP000076825"/>
    </source>
</evidence>
<feature type="domain" description="6-phosphogluconate dehydrogenase NADP-binding" evidence="1">
    <location>
        <begin position="5"/>
        <end position="120"/>
    </location>
</feature>
<proteinExistence type="predicted"/>
<dbReference type="GO" id="GO:0050661">
    <property type="term" value="F:NADP binding"/>
    <property type="evidence" value="ECO:0007669"/>
    <property type="project" value="InterPro"/>
</dbReference>
<keyword evidence="3" id="KW-1185">Reference proteome</keyword>
<accession>A0A157NIT4</accession>
<name>A0A157NIT4_9BORD</name>
<dbReference type="AlphaFoldDB" id="A0A157NIT4"/>
<dbReference type="Gene3D" id="3.40.50.720">
    <property type="entry name" value="NAD(P)-binding Rossmann-like Domain"/>
    <property type="match status" value="1"/>
</dbReference>
<dbReference type="PATRIC" id="fig|123899.6.peg.2470"/>
<dbReference type="Pfam" id="PF03446">
    <property type="entry name" value="NAD_binding_2"/>
    <property type="match status" value="1"/>
</dbReference>
<dbReference type="GeneID" id="56590259"/>
<organism evidence="2 3">
    <name type="scientific">Bordetella trematum</name>
    <dbReference type="NCBI Taxonomy" id="123899"/>
    <lineage>
        <taxon>Bacteria</taxon>
        <taxon>Pseudomonadati</taxon>
        <taxon>Pseudomonadota</taxon>
        <taxon>Betaproteobacteria</taxon>
        <taxon>Burkholderiales</taxon>
        <taxon>Alcaligenaceae</taxon>
        <taxon>Bordetella</taxon>
    </lineage>
</organism>
<dbReference type="STRING" id="123899.SAMEA3906487_02483"/>
<sequence>MTRAVSILGLGPQGAQAARQLLQGQPELDLTVFDRDDQRCEPFRGLATLAGSAAEALRESSVIVLALEDTRDVDRALKRYSDGAVTLAVQDKTVVDLCPRRPTWRLALAQALAQAGAVYLPREAADPPALLRLIDAAPSAPSG</sequence>